<dbReference type="STRING" id="1901.BB341_04385"/>
<dbReference type="SUPFAM" id="SSF52540">
    <property type="entry name" value="P-loop containing nucleoside triphosphate hydrolases"/>
    <property type="match status" value="1"/>
</dbReference>
<evidence type="ECO:0000313" key="2">
    <source>
        <dbReference type="Proteomes" id="UP000002357"/>
    </source>
</evidence>
<evidence type="ECO:0000313" key="1">
    <source>
        <dbReference type="EMBL" id="EFG09983.1"/>
    </source>
</evidence>
<proteinExistence type="predicted"/>
<dbReference type="InterPro" id="IPR027417">
    <property type="entry name" value="P-loop_NTPase"/>
</dbReference>
<keyword evidence="2" id="KW-1185">Reference proteome</keyword>
<gene>
    <name evidence="1" type="ORF">SCLAV_4910</name>
</gene>
<name>E2PVZ3_STRCL</name>
<dbReference type="eggNOG" id="COG0237">
    <property type="taxonomic scope" value="Bacteria"/>
</dbReference>
<dbReference type="EMBL" id="CM000913">
    <property type="protein sequence ID" value="EFG09983.1"/>
    <property type="molecule type" value="Genomic_DNA"/>
</dbReference>
<dbReference type="KEGG" id="sclf:BB341_04385"/>
<dbReference type="RefSeq" id="WP_003962244.1">
    <property type="nucleotide sequence ID" value="NZ_WMBY01000275.1"/>
</dbReference>
<dbReference type="Proteomes" id="UP000002357">
    <property type="component" value="Chromosome"/>
</dbReference>
<dbReference type="AlphaFoldDB" id="E2PVZ3"/>
<reference evidence="1 2" key="1">
    <citation type="journal article" date="2010" name="Genome Biol. Evol.">
        <title>The sequence of a 1.8-mb bacterial linear plasmid reveals a rich evolutionary reservoir of secondary metabolic pathways.</title>
        <authorList>
            <person name="Medema M.H."/>
            <person name="Trefzer A."/>
            <person name="Kovalchuk A."/>
            <person name="van den Berg M."/>
            <person name="Mueller U."/>
            <person name="Heijne W."/>
            <person name="Wu L."/>
            <person name="Alam M.T."/>
            <person name="Ronning C.M."/>
            <person name="Nierman W.C."/>
            <person name="Bovenberg R.A.L."/>
            <person name="Breitling R."/>
            <person name="Takano E."/>
        </authorList>
    </citation>
    <scope>NUCLEOTIDE SEQUENCE [LARGE SCALE GENOMIC DNA]</scope>
    <source>
        <strain evidence="2">ATCC 27064 / DSM 738 / JCM 4710 / NBRC 13307 / NCIMB 12785 / NRRL 3585 / VKM Ac-602</strain>
    </source>
</reference>
<accession>E2PVZ3</accession>
<dbReference type="Gene3D" id="3.40.50.300">
    <property type="entry name" value="P-loop containing nucleotide triphosphate hydrolases"/>
    <property type="match status" value="1"/>
</dbReference>
<dbReference type="OrthoDB" id="3820382at2"/>
<sequence length="263" mass="28001">MRALWIGGPPAAGKTTVARLLARRRGLRRYSADAHTWSHRDRALAAGHPAAVRWEALPRAERWAAPPAELLAMSLHHERGPMVADDVRALPAAPPAVVEGTPVTPSVAGVGRHALWLLPTRRVQRERLAERGLDPGPLALYAQLVDTIEDEVERYGGAVLRVDGRRSVEETLAEVERHFGDALAAGAASAEERGALLRYANGALAEQYRAFAARPWAPGDATATVLGFACECGAPACAADVPLSVRAYGTGPALAPGHRAPQR</sequence>
<organism evidence="1 2">
    <name type="scientific">Streptomyces clavuligerus</name>
    <dbReference type="NCBI Taxonomy" id="1901"/>
    <lineage>
        <taxon>Bacteria</taxon>
        <taxon>Bacillati</taxon>
        <taxon>Actinomycetota</taxon>
        <taxon>Actinomycetes</taxon>
        <taxon>Kitasatosporales</taxon>
        <taxon>Streptomycetaceae</taxon>
        <taxon>Streptomyces</taxon>
    </lineage>
</organism>
<protein>
    <submittedName>
        <fullName evidence="1">Uncharacterized protein</fullName>
    </submittedName>
</protein>